<evidence type="ECO:0000256" key="2">
    <source>
        <dbReference type="SAM" id="MobiDB-lite"/>
    </source>
</evidence>
<dbReference type="STRING" id="6239.H28O16.2.1"/>
<dbReference type="AlphaFoldDB" id="G5ED60"/>
<dbReference type="InterPro" id="IPR037912">
    <property type="entry name" value="MCRS1"/>
</dbReference>
<protein>
    <submittedName>
        <fullName evidence="4">FHA domain-containing protein</fullName>
    </submittedName>
</protein>
<dbReference type="OrthoDB" id="10262769at2759"/>
<dbReference type="EMBL" id="BX284601">
    <property type="protein sequence ID" value="CAA19428.3"/>
    <property type="molecule type" value="Genomic_DNA"/>
</dbReference>
<dbReference type="eggNOG" id="KOG2293">
    <property type="taxonomic scope" value="Eukaryota"/>
</dbReference>
<dbReference type="Pfam" id="PF00498">
    <property type="entry name" value="FHA"/>
    <property type="match status" value="1"/>
</dbReference>
<reference evidence="4 5" key="1">
    <citation type="journal article" date="1998" name="Science">
        <title>Genome sequence of the nematode C. elegans: a platform for investigating biology.</title>
        <authorList>
            <consortium name="The C. elegans sequencing consortium"/>
            <person name="Sulson J.E."/>
            <person name="Waterston R."/>
        </authorList>
    </citation>
    <scope>NUCLEOTIDE SEQUENCE [LARGE SCALE GENOMIC DNA]</scope>
    <source>
        <strain evidence="4 5">Bristol N2</strain>
    </source>
</reference>
<dbReference type="InterPro" id="IPR000253">
    <property type="entry name" value="FHA_dom"/>
</dbReference>
<evidence type="ECO:0000259" key="3">
    <source>
        <dbReference type="PROSITE" id="PS50006"/>
    </source>
</evidence>
<keyword evidence="7" id="KW-1267">Proteomics identification</keyword>
<dbReference type="GO" id="GO:0071339">
    <property type="term" value="C:MLL1 complex"/>
    <property type="evidence" value="ECO:0007669"/>
    <property type="project" value="InterPro"/>
</dbReference>
<dbReference type="PaxDb" id="6239-H28O16.2"/>
<dbReference type="WormBase" id="H28O16.2">
    <property type="protein sequence ID" value="CE42131"/>
    <property type="gene ID" value="WBGene00010420"/>
    <property type="gene designation" value="mcrs-1"/>
</dbReference>
<dbReference type="PhylomeDB" id="G5ED60"/>
<evidence type="ECO:0000313" key="5">
    <source>
        <dbReference type="Proteomes" id="UP000001940"/>
    </source>
</evidence>
<feature type="compositionally biased region" description="Basic and acidic residues" evidence="2">
    <location>
        <begin position="53"/>
        <end position="64"/>
    </location>
</feature>
<evidence type="ECO:0007829" key="7">
    <source>
        <dbReference type="PeptideAtlas" id="G5ED60"/>
    </source>
</evidence>
<proteinExistence type="evidence at protein level"/>
<dbReference type="Pfam" id="PF13325">
    <property type="entry name" value="MCRS_N"/>
    <property type="match status" value="1"/>
</dbReference>
<dbReference type="PANTHER" id="PTHR13233">
    <property type="entry name" value="MICROSPHERULE PROTEIN 1"/>
    <property type="match status" value="1"/>
</dbReference>
<dbReference type="IntAct" id="G5ED60">
    <property type="interactions" value="1"/>
</dbReference>
<feature type="compositionally biased region" description="Basic and acidic residues" evidence="2">
    <location>
        <begin position="35"/>
        <end position="45"/>
    </location>
</feature>
<accession>G5ED60</accession>
<dbReference type="OMA" id="AMMLNPS"/>
<evidence type="ECO:0000313" key="4">
    <source>
        <dbReference type="EMBL" id="CAA19428.3"/>
    </source>
</evidence>
<dbReference type="KEGG" id="cel:CELE_H28O16.2"/>
<dbReference type="GO" id="GO:0044545">
    <property type="term" value="C:NSL complex"/>
    <property type="evidence" value="ECO:0000318"/>
    <property type="project" value="GO_Central"/>
</dbReference>
<feature type="compositionally biased region" description="Basic and acidic residues" evidence="2">
    <location>
        <begin position="1"/>
        <end position="10"/>
    </location>
</feature>
<evidence type="ECO:0000256" key="1">
    <source>
        <dbReference type="SAM" id="Coils"/>
    </source>
</evidence>
<dbReference type="PROSITE" id="PS50006">
    <property type="entry name" value="FHA_DOMAIN"/>
    <property type="match status" value="1"/>
</dbReference>
<keyword evidence="1" id="KW-0175">Coiled coil</keyword>
<feature type="coiled-coil region" evidence="1">
    <location>
        <begin position="183"/>
        <end position="210"/>
    </location>
</feature>
<feature type="region of interest" description="Disordered" evidence="2">
    <location>
        <begin position="1"/>
        <end position="81"/>
    </location>
</feature>
<dbReference type="GO" id="GO:0031011">
    <property type="term" value="C:Ino80 complex"/>
    <property type="evidence" value="ECO:0007669"/>
    <property type="project" value="InterPro"/>
</dbReference>
<feature type="region of interest" description="Disordered" evidence="2">
    <location>
        <begin position="430"/>
        <end position="478"/>
    </location>
</feature>
<dbReference type="SMR" id="G5ED60"/>
<organism evidence="4 5">
    <name type="scientific">Caenorhabditis elegans</name>
    <dbReference type="NCBI Taxonomy" id="6239"/>
    <lineage>
        <taxon>Eukaryota</taxon>
        <taxon>Metazoa</taxon>
        <taxon>Ecdysozoa</taxon>
        <taxon>Nematoda</taxon>
        <taxon>Chromadorea</taxon>
        <taxon>Rhabditida</taxon>
        <taxon>Rhabditina</taxon>
        <taxon>Rhabditomorpha</taxon>
        <taxon>Rhabditoidea</taxon>
        <taxon>Rhabditidae</taxon>
        <taxon>Peloderinae</taxon>
        <taxon>Caenorhabditis</taxon>
    </lineage>
</organism>
<dbReference type="Bgee" id="WBGene00010420">
    <property type="expression patterns" value="Expressed in embryo and 4 other cell types or tissues"/>
</dbReference>
<dbReference type="HOGENOM" id="CLU_043202_0_0_1"/>
<dbReference type="PeptideAtlas" id="G5ED60"/>
<keyword evidence="5" id="KW-1185">Reference proteome</keyword>
<sequence>MADKLDEIIDKVASGQRKKDTIEDTEEEGTRKRKIEQFEDIERPNELSGFKKQKIEENSEIHAEETEESVEAQMVMKKPSEEPELKRRKILIHMEPSITETNPMRIWTVADDLALLTAVAHVQCIRFIHNSLTFSRKFTFSDVEERYCQLMFDEEISKSAKVRLDAMPHRLKAQIEARTPFTRNEERTLMELAENQLKNARKERQDVENHTVLTILHFKKILDGNRQSFHKSRTPQVLSDHYRRIKGYRSEQGNNYNWQALEALTDGNTMDFDINAPLQAARSRYAAISRRPALSGILNRFKTSGSVPDNAIAMINGQFLQYAMTGKSVTMGRASLNEKIDIDLSKEGPATKVSRQQAVICHVADDKFTIQNVGQRIMYVDSKPLPQMVTTSLKNGSIIEIVSLRLVFSIPVPRILHPITRQCALQHKKVQQEQQRSLYGTPQGPPPPPKKPRGKVAGGPPGIVQKVVRRVDSGGSDF</sequence>
<feature type="domain" description="FHA" evidence="3">
    <location>
        <begin position="329"/>
        <end position="385"/>
    </location>
</feature>
<dbReference type="GO" id="GO:0045944">
    <property type="term" value="P:positive regulation of transcription by RNA polymerase II"/>
    <property type="evidence" value="ECO:0000318"/>
    <property type="project" value="GO_Central"/>
</dbReference>
<evidence type="ECO:0000313" key="6">
    <source>
        <dbReference type="WormBase" id="H28O16.2"/>
    </source>
</evidence>
<dbReference type="InParanoid" id="G5ED60"/>
<dbReference type="InterPro" id="IPR008984">
    <property type="entry name" value="SMAD_FHA_dom_sf"/>
</dbReference>
<dbReference type="CDD" id="cd22687">
    <property type="entry name" value="FHA_MCRS1"/>
    <property type="match status" value="1"/>
</dbReference>
<dbReference type="PANTHER" id="PTHR13233:SF0">
    <property type="entry name" value="MICROSPHERULE PROTEIN 1"/>
    <property type="match status" value="1"/>
</dbReference>
<dbReference type="RefSeq" id="NP_493201.3">
    <property type="nucleotide sequence ID" value="NM_060800.9"/>
</dbReference>
<name>G5ED60_CAEEL</name>
<dbReference type="GeneID" id="173133"/>
<dbReference type="SUPFAM" id="SSF49879">
    <property type="entry name" value="SMAD/FHA domain"/>
    <property type="match status" value="1"/>
</dbReference>
<dbReference type="GO" id="GO:0002151">
    <property type="term" value="F:G-quadruplex RNA binding"/>
    <property type="evidence" value="ECO:0007669"/>
    <property type="project" value="InterPro"/>
</dbReference>
<dbReference type="InterPro" id="IPR025999">
    <property type="entry name" value="MCRS_N"/>
</dbReference>
<dbReference type="Gene3D" id="2.60.200.20">
    <property type="match status" value="1"/>
</dbReference>
<dbReference type="AGR" id="WB:WBGene00010420"/>
<dbReference type="CTD" id="173133"/>
<gene>
    <name evidence="4 6" type="primary">mcrs-1</name>
    <name evidence="4" type="ORF">CELE_H28O16.2</name>
    <name evidence="6" type="ORF">H28O16.2</name>
</gene>
<dbReference type="FunFam" id="2.60.200.20:FF:000096">
    <property type="entry name" value="Microspherule protein 1"/>
    <property type="match status" value="1"/>
</dbReference>
<dbReference type="Proteomes" id="UP000001940">
    <property type="component" value="Chromosome I"/>
</dbReference>
<dbReference type="FunCoup" id="G5ED60">
    <property type="interactions" value="2003"/>
</dbReference>